<proteinExistence type="predicted"/>
<evidence type="ECO:0000313" key="2">
    <source>
        <dbReference type="Proteomes" id="UP000267654"/>
    </source>
</evidence>
<reference evidence="1 2" key="1">
    <citation type="submission" date="2018-06" db="EMBL/GenBank/DDBJ databases">
        <title>Extensive metabolic versatility and redundancy in microbially diverse, dynamic hydrothermal sediments.</title>
        <authorList>
            <person name="Dombrowski N."/>
            <person name="Teske A."/>
            <person name="Baker B.J."/>
        </authorList>
    </citation>
    <scope>NUCLEOTIDE SEQUENCE [LARGE SCALE GENOMIC DNA]</scope>
    <source>
        <strain evidence="1">B19_G9</strain>
    </source>
</reference>
<comment type="caution">
    <text evidence="1">The sequence shown here is derived from an EMBL/GenBank/DDBJ whole genome shotgun (WGS) entry which is preliminary data.</text>
</comment>
<sequence length="78" mass="9234">MPEGAVETSLINEKEFLMVINKCHSQETLKKIGAKVYKNACLHCVYICKKMAEMIDYDLEFKYDPEKGWCSRRWIKKK</sequence>
<dbReference type="Proteomes" id="UP000267654">
    <property type="component" value="Unassembled WGS sequence"/>
</dbReference>
<name>A0A662DGS7_UNCAE</name>
<evidence type="ECO:0000313" key="1">
    <source>
        <dbReference type="EMBL" id="RLE13146.1"/>
    </source>
</evidence>
<organism evidence="1 2">
    <name type="scientific">Aerophobetes bacterium</name>
    <dbReference type="NCBI Taxonomy" id="2030807"/>
    <lineage>
        <taxon>Bacteria</taxon>
        <taxon>Candidatus Aerophobota</taxon>
    </lineage>
</organism>
<gene>
    <name evidence="1" type="ORF">DRI96_03450</name>
</gene>
<dbReference type="EMBL" id="QMQB01000107">
    <property type="protein sequence ID" value="RLE13146.1"/>
    <property type="molecule type" value="Genomic_DNA"/>
</dbReference>
<accession>A0A662DGS7</accession>
<protein>
    <submittedName>
        <fullName evidence="1">Uncharacterized protein</fullName>
    </submittedName>
</protein>
<dbReference type="AlphaFoldDB" id="A0A662DGS7"/>